<sequence length="47" mass="5175">MGLKEGEPVPKNALGVSCVHLSLNPMFKETKPSMIRREIIEGFVSFG</sequence>
<dbReference type="EMBL" id="JAGIKX010000004">
    <property type="protein sequence ID" value="MBP2256986.1"/>
    <property type="molecule type" value="Genomic_DNA"/>
</dbReference>
<name>A0ABS4S661_9BACI</name>
<keyword evidence="2" id="KW-1185">Reference proteome</keyword>
<gene>
    <name evidence="1" type="ORF">J2Z81_000930</name>
</gene>
<evidence type="ECO:0000313" key="2">
    <source>
        <dbReference type="Proteomes" id="UP001519294"/>
    </source>
</evidence>
<dbReference type="RefSeq" id="WP_198020921.1">
    <property type="nucleotide sequence ID" value="NZ_JFBD01000045.1"/>
</dbReference>
<comment type="caution">
    <text evidence="1">The sequence shown here is derived from an EMBL/GenBank/DDBJ whole genome shotgun (WGS) entry which is preliminary data.</text>
</comment>
<dbReference type="Proteomes" id="UP001519294">
    <property type="component" value="Unassembled WGS sequence"/>
</dbReference>
<evidence type="ECO:0000313" key="1">
    <source>
        <dbReference type="EMBL" id="MBP2256986.1"/>
    </source>
</evidence>
<accession>A0ABS4S661</accession>
<organism evidence="1 2">
    <name type="scientific">Virgibacillus alimentarius</name>
    <dbReference type="NCBI Taxonomy" id="698769"/>
    <lineage>
        <taxon>Bacteria</taxon>
        <taxon>Bacillati</taxon>
        <taxon>Bacillota</taxon>
        <taxon>Bacilli</taxon>
        <taxon>Bacillales</taxon>
        <taxon>Bacillaceae</taxon>
        <taxon>Virgibacillus</taxon>
    </lineage>
</organism>
<proteinExistence type="predicted"/>
<protein>
    <submittedName>
        <fullName evidence="1">Uncharacterized protein</fullName>
    </submittedName>
</protein>
<reference evidence="1 2" key="1">
    <citation type="submission" date="2021-03" db="EMBL/GenBank/DDBJ databases">
        <title>Genomic Encyclopedia of Type Strains, Phase IV (KMG-IV): sequencing the most valuable type-strain genomes for metagenomic binning, comparative biology and taxonomic classification.</title>
        <authorList>
            <person name="Goeker M."/>
        </authorList>
    </citation>
    <scope>NUCLEOTIDE SEQUENCE [LARGE SCALE GENOMIC DNA]</scope>
    <source>
        <strain evidence="1 2">DSM 25790</strain>
    </source>
</reference>